<dbReference type="PANTHER" id="PTHR21367">
    <property type="entry name" value="ARGININE-TRNA-PROTEIN TRANSFERASE 1"/>
    <property type="match status" value="1"/>
</dbReference>
<feature type="region of interest" description="Disordered" evidence="1">
    <location>
        <begin position="380"/>
        <end position="433"/>
    </location>
</feature>
<dbReference type="GO" id="GO:0005737">
    <property type="term" value="C:cytoplasm"/>
    <property type="evidence" value="ECO:0007669"/>
    <property type="project" value="TreeGrafter"/>
</dbReference>
<organism evidence="3 4">
    <name type="scientific">Fonsecaea monophora</name>
    <dbReference type="NCBI Taxonomy" id="254056"/>
    <lineage>
        <taxon>Eukaryota</taxon>
        <taxon>Fungi</taxon>
        <taxon>Dikarya</taxon>
        <taxon>Ascomycota</taxon>
        <taxon>Pezizomycotina</taxon>
        <taxon>Eurotiomycetes</taxon>
        <taxon>Chaetothyriomycetidae</taxon>
        <taxon>Chaetothyriales</taxon>
        <taxon>Herpotrichiellaceae</taxon>
        <taxon>Fonsecaea</taxon>
    </lineage>
</organism>
<keyword evidence="4" id="KW-1185">Reference proteome</keyword>
<dbReference type="RefSeq" id="XP_022510109.1">
    <property type="nucleotide sequence ID" value="XM_022657571.1"/>
</dbReference>
<sequence>MHREKRRLRDKFDLSTAVHKAEYDNVKRPVGKKTGVSIEPAHRFEVNIEGDSFTKENVRYEIFLKYQLRIHKDPASRWKESDFKRFLCTGLDRKILKIGGKTLKLGSYHQCYRLDGKLVAVAVLDLLPHAVSSVYLFYDPEYEAWDLGKMSALREISLAKEVGYEYYYMGYYIHTCTKMRYKAAFSPTYILDPESYEWNLFDDKYRQELDKRKYVSPSRDRKRGVDAAEGTIQQAGARGTSDSGPAPKTTKERGRMFDDEQDLEFDEPPSDEEDAEIPEGSLFDYEIPGVLTKDEVKRLDLDHWRLVVGNTLIELEDLRDWEDGKIDDPDTMKGMAAELAAVTGPKLLQNRLMASNTSTEHFTRLHSYERIRPIGYQRNKDKEAGAQQSAAPSTTSTTITSKSSQDVASDRNQDLGSDQTAGRPVTGLATGSWPASSAASAQRAPGVFVGLAHWLNLGSGYPVSDTSASDGVVGDVCFEEENLSPEASVPGADIKKGGGCGHGGGHGGSHGGSDGDHGTEGGDVGRGSAGAGFQGAGGRGATGGVSEAAPVPLPLKLLGFPFVLARHAGAATHPTINMTSDAIGKLKLMGANEAMIMAQNKTSSAASMPRPRRVFGLGFALIHRVRAATPPIKTTIPHPSAVAKFIGGNAYYLEKMNYTSNAADRAQSPRVVSVPLALARHIKTTVLGTHNVDQ</sequence>
<feature type="region of interest" description="Disordered" evidence="1">
    <location>
        <begin position="484"/>
        <end position="545"/>
    </location>
</feature>
<dbReference type="EMBL" id="LVKK01000060">
    <property type="protein sequence ID" value="OAG38157.1"/>
    <property type="molecule type" value="Genomic_DNA"/>
</dbReference>
<evidence type="ECO:0000256" key="1">
    <source>
        <dbReference type="SAM" id="MobiDB-lite"/>
    </source>
</evidence>
<reference evidence="3 4" key="1">
    <citation type="submission" date="2016-03" db="EMBL/GenBank/DDBJ databases">
        <title>Draft genome sequence of the Fonsecaea monophora CBS 269.37.</title>
        <authorList>
            <person name="Bombassaro A."/>
            <person name="Vinicius W.A."/>
            <person name="De Hoog S."/>
            <person name="Sun J."/>
            <person name="Souza E.M."/>
            <person name="Raittz R.T."/>
            <person name="Costa F."/>
            <person name="Leao A.C."/>
            <person name="Tadra-Sfeir M.Z."/>
            <person name="Baura V."/>
            <person name="Balsanelli E."/>
            <person name="Pedrosa F.O."/>
            <person name="Moreno L.F."/>
            <person name="Steffens M.B."/>
            <person name="Xi L."/>
            <person name="Bocca A.L."/>
            <person name="Felipe M.S."/>
            <person name="Teixeira M."/>
            <person name="Telles Filho F.Q."/>
            <person name="Azevedo C.M."/>
            <person name="Gomes R."/>
            <person name="Vicente V.A."/>
        </authorList>
    </citation>
    <scope>NUCLEOTIDE SEQUENCE [LARGE SCALE GENOMIC DNA]</scope>
    <source>
        <strain evidence="3 4">CBS 269.37</strain>
    </source>
</reference>
<feature type="region of interest" description="Disordered" evidence="1">
    <location>
        <begin position="215"/>
        <end position="281"/>
    </location>
</feature>
<feature type="compositionally biased region" description="Gly residues" evidence="1">
    <location>
        <begin position="521"/>
        <end position="543"/>
    </location>
</feature>
<feature type="compositionally biased region" description="Acidic residues" evidence="1">
    <location>
        <begin position="259"/>
        <end position="277"/>
    </location>
</feature>
<protein>
    <recommendedName>
        <fullName evidence="2">N-end rule aminoacyl transferase C-terminal domain-containing protein</fullName>
    </recommendedName>
</protein>
<dbReference type="Proteomes" id="UP000077002">
    <property type="component" value="Unassembled WGS sequence"/>
</dbReference>
<dbReference type="InterPro" id="IPR016181">
    <property type="entry name" value="Acyl_CoA_acyltransferase"/>
</dbReference>
<gene>
    <name evidence="3" type="ORF">AYO21_07617</name>
</gene>
<feature type="compositionally biased region" description="Gly residues" evidence="1">
    <location>
        <begin position="497"/>
        <end position="512"/>
    </location>
</feature>
<comment type="caution">
    <text evidence="3">The sequence shown here is derived from an EMBL/GenBank/DDBJ whole genome shotgun (WGS) entry which is preliminary data.</text>
</comment>
<dbReference type="Pfam" id="PF04377">
    <property type="entry name" value="ATE_C"/>
    <property type="match status" value="1"/>
</dbReference>
<dbReference type="PANTHER" id="PTHR21367:SF1">
    <property type="entry name" value="ARGINYL-TRNA--PROTEIN TRANSFERASE 1"/>
    <property type="match status" value="1"/>
</dbReference>
<dbReference type="AlphaFoldDB" id="A0A177F1F7"/>
<dbReference type="GeneID" id="34602770"/>
<feature type="compositionally biased region" description="Low complexity" evidence="1">
    <location>
        <begin position="393"/>
        <end position="404"/>
    </location>
</feature>
<dbReference type="InterPro" id="IPR030700">
    <property type="entry name" value="N-end_Aminoacyl_Trfase"/>
</dbReference>
<dbReference type="InterPro" id="IPR007472">
    <property type="entry name" value="N-end_Aminoacyl_Trfase_C"/>
</dbReference>
<evidence type="ECO:0000313" key="3">
    <source>
        <dbReference type="EMBL" id="OAG38157.1"/>
    </source>
</evidence>
<evidence type="ECO:0000313" key="4">
    <source>
        <dbReference type="Proteomes" id="UP000077002"/>
    </source>
</evidence>
<dbReference type="GO" id="GO:0004057">
    <property type="term" value="F:arginyl-tRNA--protein transferase activity"/>
    <property type="evidence" value="ECO:0007669"/>
    <property type="project" value="InterPro"/>
</dbReference>
<feature type="domain" description="N-end rule aminoacyl transferase C-terminal" evidence="2">
    <location>
        <begin position="59"/>
        <end position="192"/>
    </location>
</feature>
<accession>A0A177F1F7</accession>
<dbReference type="SUPFAM" id="SSF55729">
    <property type="entry name" value="Acyl-CoA N-acyltransferases (Nat)"/>
    <property type="match status" value="1"/>
</dbReference>
<feature type="compositionally biased region" description="Basic and acidic residues" evidence="1">
    <location>
        <begin position="249"/>
        <end position="258"/>
    </location>
</feature>
<proteinExistence type="predicted"/>
<evidence type="ECO:0000259" key="2">
    <source>
        <dbReference type="Pfam" id="PF04377"/>
    </source>
</evidence>
<name>A0A177F1F7_9EURO</name>
<dbReference type="OrthoDB" id="74183at2759"/>